<accession>A0A017TBQ0</accession>
<evidence type="ECO:0000313" key="1">
    <source>
        <dbReference type="EMBL" id="EYF06250.1"/>
    </source>
</evidence>
<dbReference type="AlphaFoldDB" id="A0A017TBQ0"/>
<proteinExistence type="predicted"/>
<sequence length="50" mass="5761">MPAQILRPRQGARAFLPFSPPPPFFRPLFRRFSHLRGGGDQGVRTQRNPM</sequence>
<comment type="caution">
    <text evidence="1">The sequence shown here is derived from an EMBL/GenBank/DDBJ whole genome shotgun (WGS) entry which is preliminary data.</text>
</comment>
<name>A0A017TBQ0_9BACT</name>
<dbReference type="Proteomes" id="UP000019678">
    <property type="component" value="Unassembled WGS sequence"/>
</dbReference>
<evidence type="ECO:0000313" key="2">
    <source>
        <dbReference type="Proteomes" id="UP000019678"/>
    </source>
</evidence>
<gene>
    <name evidence="1" type="ORF">CAP_2128</name>
</gene>
<keyword evidence="2" id="KW-1185">Reference proteome</keyword>
<reference evidence="1 2" key="1">
    <citation type="submission" date="2013-05" db="EMBL/GenBank/DDBJ databases">
        <title>Genome assembly of Chondromyces apiculatus DSM 436.</title>
        <authorList>
            <person name="Sharma G."/>
            <person name="Khatri I."/>
            <person name="Kaur C."/>
            <person name="Mayilraj S."/>
            <person name="Subramanian S."/>
        </authorList>
    </citation>
    <scope>NUCLEOTIDE SEQUENCE [LARGE SCALE GENOMIC DNA]</scope>
    <source>
        <strain evidence="1 2">DSM 436</strain>
    </source>
</reference>
<dbReference type="EMBL" id="ASRX01000017">
    <property type="protein sequence ID" value="EYF06250.1"/>
    <property type="molecule type" value="Genomic_DNA"/>
</dbReference>
<protein>
    <submittedName>
        <fullName evidence="1">Uncharacterized protein</fullName>
    </submittedName>
</protein>
<organism evidence="1 2">
    <name type="scientific">Chondromyces apiculatus DSM 436</name>
    <dbReference type="NCBI Taxonomy" id="1192034"/>
    <lineage>
        <taxon>Bacteria</taxon>
        <taxon>Pseudomonadati</taxon>
        <taxon>Myxococcota</taxon>
        <taxon>Polyangia</taxon>
        <taxon>Polyangiales</taxon>
        <taxon>Polyangiaceae</taxon>
        <taxon>Chondromyces</taxon>
    </lineage>
</organism>